<organism evidence="2 3">
    <name type="scientific">Vicia faba</name>
    <name type="common">Broad bean</name>
    <name type="synonym">Faba vulgaris</name>
    <dbReference type="NCBI Taxonomy" id="3906"/>
    <lineage>
        <taxon>Eukaryota</taxon>
        <taxon>Viridiplantae</taxon>
        <taxon>Streptophyta</taxon>
        <taxon>Embryophyta</taxon>
        <taxon>Tracheophyta</taxon>
        <taxon>Spermatophyta</taxon>
        <taxon>Magnoliopsida</taxon>
        <taxon>eudicotyledons</taxon>
        <taxon>Gunneridae</taxon>
        <taxon>Pentapetalae</taxon>
        <taxon>rosids</taxon>
        <taxon>fabids</taxon>
        <taxon>Fabales</taxon>
        <taxon>Fabaceae</taxon>
        <taxon>Papilionoideae</taxon>
        <taxon>50 kb inversion clade</taxon>
        <taxon>NPAAA clade</taxon>
        <taxon>Hologalegina</taxon>
        <taxon>IRL clade</taxon>
        <taxon>Fabeae</taxon>
        <taxon>Vicia</taxon>
    </lineage>
</organism>
<proteinExistence type="predicted"/>
<evidence type="ECO:0000313" key="2">
    <source>
        <dbReference type="EMBL" id="CAI8600559.1"/>
    </source>
</evidence>
<feature type="compositionally biased region" description="Low complexity" evidence="1">
    <location>
        <begin position="15"/>
        <end position="24"/>
    </location>
</feature>
<dbReference type="AlphaFoldDB" id="A0AAV0ZS36"/>
<accession>A0AAV0ZS36</accession>
<dbReference type="PANTHER" id="PTHR33233:SF17">
    <property type="entry name" value="DUF4283 DOMAIN-CONTAINING PROTEIN"/>
    <property type="match status" value="1"/>
</dbReference>
<dbReference type="PANTHER" id="PTHR33233">
    <property type="entry name" value="ENDONUCLEASE/EXONUCLEASE/PHOSPHATASE"/>
    <property type="match status" value="1"/>
</dbReference>
<dbReference type="Proteomes" id="UP001157006">
    <property type="component" value="Chromosome 2"/>
</dbReference>
<evidence type="ECO:0000313" key="3">
    <source>
        <dbReference type="Proteomes" id="UP001157006"/>
    </source>
</evidence>
<name>A0AAV0ZS36_VICFA</name>
<sequence>MAKTKWGIGRPAKGTTMNQKTTTTPFITIENTETDSGPIEAPQDEEETTRENLVTVTVEIPNLLEMEAKTNKPWVDVIQGNRSLNKGMSLGYVAPMMRDEEIVIQIEEDDVAEELEFWKNAIVLFALGETPSMNAVKKFMEKT</sequence>
<reference evidence="2 3" key="1">
    <citation type="submission" date="2023-01" db="EMBL/GenBank/DDBJ databases">
        <authorList>
            <person name="Kreplak J."/>
        </authorList>
    </citation>
    <scope>NUCLEOTIDE SEQUENCE [LARGE SCALE GENOMIC DNA]</scope>
</reference>
<protein>
    <submittedName>
        <fullName evidence="2">Uncharacterized protein</fullName>
    </submittedName>
</protein>
<gene>
    <name evidence="2" type="ORF">VFH_II229520</name>
</gene>
<keyword evidence="3" id="KW-1185">Reference proteome</keyword>
<evidence type="ECO:0000256" key="1">
    <source>
        <dbReference type="SAM" id="MobiDB-lite"/>
    </source>
</evidence>
<feature type="region of interest" description="Disordered" evidence="1">
    <location>
        <begin position="1"/>
        <end position="24"/>
    </location>
</feature>
<dbReference type="EMBL" id="OX451737">
    <property type="protein sequence ID" value="CAI8600559.1"/>
    <property type="molecule type" value="Genomic_DNA"/>
</dbReference>